<keyword evidence="1" id="KW-0808">Transferase</keyword>
<dbReference type="SUPFAM" id="SSF55729">
    <property type="entry name" value="Acyl-CoA N-acyltransferases (Nat)"/>
    <property type="match status" value="1"/>
</dbReference>
<gene>
    <name evidence="4" type="ORF">GCM10007147_32740</name>
</gene>
<accession>A0A919CKC9</accession>
<dbReference type="Proteomes" id="UP000654947">
    <property type="component" value="Unassembled WGS sequence"/>
</dbReference>
<keyword evidence="2" id="KW-0012">Acyltransferase</keyword>
<organism evidence="4 5">
    <name type="scientific">Nocardiopsis kunsanensis</name>
    <dbReference type="NCBI Taxonomy" id="141693"/>
    <lineage>
        <taxon>Bacteria</taxon>
        <taxon>Bacillati</taxon>
        <taxon>Actinomycetota</taxon>
        <taxon>Actinomycetes</taxon>
        <taxon>Streptosporangiales</taxon>
        <taxon>Nocardiopsidaceae</taxon>
        <taxon>Nocardiopsis</taxon>
    </lineage>
</organism>
<dbReference type="EMBL" id="BMXL01000019">
    <property type="protein sequence ID" value="GHD30734.1"/>
    <property type="molecule type" value="Genomic_DNA"/>
</dbReference>
<evidence type="ECO:0000313" key="5">
    <source>
        <dbReference type="Proteomes" id="UP000654947"/>
    </source>
</evidence>
<dbReference type="InterPro" id="IPR016181">
    <property type="entry name" value="Acyl_CoA_acyltransferase"/>
</dbReference>
<dbReference type="InterPro" id="IPR006464">
    <property type="entry name" value="AcTrfase_RimI/Ard1"/>
</dbReference>
<keyword evidence="5" id="KW-1185">Reference proteome</keyword>
<dbReference type="Gene3D" id="3.40.630.30">
    <property type="match status" value="1"/>
</dbReference>
<dbReference type="Pfam" id="PF00583">
    <property type="entry name" value="Acetyltransf_1"/>
    <property type="match status" value="1"/>
</dbReference>
<sequence>MGEMTPVRLRPMNLADVGPVMALETALFPEDAWSQYTLLSELAAPGRHYLVAESDNGIAGYAGLRADAPEGDVRTMAVDESLWGRGVGRALLTALLEEARRRGVTHVFLDVREDNPRAQKLYTDFGFTRIGMRDGYYNGTDAITMCRVDEAGGSGHKEDR</sequence>
<dbReference type="GO" id="GO:0008080">
    <property type="term" value="F:N-acetyltransferase activity"/>
    <property type="evidence" value="ECO:0007669"/>
    <property type="project" value="InterPro"/>
</dbReference>
<dbReference type="InterPro" id="IPR000182">
    <property type="entry name" value="GNAT_dom"/>
</dbReference>
<feature type="domain" description="N-acetyltransferase" evidence="3">
    <location>
        <begin position="7"/>
        <end position="150"/>
    </location>
</feature>
<dbReference type="NCBIfam" id="TIGR01575">
    <property type="entry name" value="rimI"/>
    <property type="match status" value="1"/>
</dbReference>
<dbReference type="PANTHER" id="PTHR43877">
    <property type="entry name" value="AMINOALKYLPHOSPHONATE N-ACETYLTRANSFERASE-RELATED-RELATED"/>
    <property type="match status" value="1"/>
</dbReference>
<evidence type="ECO:0000256" key="2">
    <source>
        <dbReference type="ARBA" id="ARBA00023315"/>
    </source>
</evidence>
<proteinExistence type="predicted"/>
<dbReference type="PROSITE" id="PS51186">
    <property type="entry name" value="GNAT"/>
    <property type="match status" value="1"/>
</dbReference>
<evidence type="ECO:0000313" key="4">
    <source>
        <dbReference type="EMBL" id="GHD30734.1"/>
    </source>
</evidence>
<evidence type="ECO:0000256" key="1">
    <source>
        <dbReference type="ARBA" id="ARBA00022679"/>
    </source>
</evidence>
<dbReference type="InterPro" id="IPR050832">
    <property type="entry name" value="Bact_Acetyltransf"/>
</dbReference>
<evidence type="ECO:0000259" key="3">
    <source>
        <dbReference type="PROSITE" id="PS51186"/>
    </source>
</evidence>
<name>A0A919CKC9_9ACTN</name>
<comment type="caution">
    <text evidence="4">The sequence shown here is derived from an EMBL/GenBank/DDBJ whole genome shotgun (WGS) entry which is preliminary data.</text>
</comment>
<dbReference type="AlphaFoldDB" id="A0A919CKC9"/>
<protein>
    <submittedName>
        <fullName evidence="4">Ribosomal-protein-alanine acetyltransferase</fullName>
    </submittedName>
</protein>
<reference evidence="4 5" key="1">
    <citation type="journal article" date="2014" name="Int. J. Syst. Evol. Microbiol.">
        <title>Complete genome sequence of Corynebacterium casei LMG S-19264T (=DSM 44701T), isolated from a smear-ripened cheese.</title>
        <authorList>
            <consortium name="US DOE Joint Genome Institute (JGI-PGF)"/>
            <person name="Walter F."/>
            <person name="Albersmeier A."/>
            <person name="Kalinowski J."/>
            <person name="Ruckert C."/>
        </authorList>
    </citation>
    <scope>NUCLEOTIDE SEQUENCE [LARGE SCALE GENOMIC DNA]</scope>
    <source>
        <strain evidence="4 5">KCTC 19473</strain>
    </source>
</reference>
<dbReference type="CDD" id="cd04301">
    <property type="entry name" value="NAT_SF"/>
    <property type="match status" value="1"/>
</dbReference>